<evidence type="ECO:0000259" key="8">
    <source>
        <dbReference type="PROSITE" id="PS50110"/>
    </source>
</evidence>
<dbReference type="SUPFAM" id="SSF52172">
    <property type="entry name" value="CheY-like"/>
    <property type="match status" value="1"/>
</dbReference>
<dbReference type="Pfam" id="PF04397">
    <property type="entry name" value="LytTR"/>
    <property type="match status" value="1"/>
</dbReference>
<evidence type="ECO:0000259" key="9">
    <source>
        <dbReference type="PROSITE" id="PS50930"/>
    </source>
</evidence>
<dbReference type="RefSeq" id="WP_058352037.1">
    <property type="nucleotide sequence ID" value="NZ_CABMMD010000101.1"/>
</dbReference>
<dbReference type="Pfam" id="PF00072">
    <property type="entry name" value="Response_reg"/>
    <property type="match status" value="1"/>
</dbReference>
<dbReference type="InterPro" id="IPR001789">
    <property type="entry name" value="Sig_transdc_resp-reg_receiver"/>
</dbReference>
<evidence type="ECO:0000313" key="10">
    <source>
        <dbReference type="EMBL" id="KSV59709.1"/>
    </source>
</evidence>
<keyword evidence="4" id="KW-0010">Activator</keyword>
<evidence type="ECO:0000256" key="2">
    <source>
        <dbReference type="ARBA" id="ARBA00022490"/>
    </source>
</evidence>
<keyword evidence="11" id="KW-1185">Reference proteome</keyword>
<comment type="function">
    <text evidence="6">Required for high-level post-exponential phase expression of a series of secreted proteins.</text>
</comment>
<dbReference type="GO" id="GO:0003677">
    <property type="term" value="F:DNA binding"/>
    <property type="evidence" value="ECO:0007669"/>
    <property type="project" value="InterPro"/>
</dbReference>
<feature type="domain" description="Response regulatory" evidence="8">
    <location>
        <begin position="3"/>
        <end position="124"/>
    </location>
</feature>
<evidence type="ECO:0000256" key="5">
    <source>
        <dbReference type="ARBA" id="ARBA00024867"/>
    </source>
</evidence>
<name>A0A0V8QGG7_9FIRM</name>
<dbReference type="GO" id="GO:0000156">
    <property type="term" value="F:phosphorelay response regulator activity"/>
    <property type="evidence" value="ECO:0007669"/>
    <property type="project" value="InterPro"/>
</dbReference>
<keyword evidence="7" id="KW-0597">Phosphoprotein</keyword>
<feature type="modified residue" description="4-aspartylphosphate" evidence="7">
    <location>
        <position position="59"/>
    </location>
</feature>
<dbReference type="PANTHER" id="PTHR37299">
    <property type="entry name" value="TRANSCRIPTIONAL REGULATOR-RELATED"/>
    <property type="match status" value="1"/>
</dbReference>
<gene>
    <name evidence="10" type="ORF">ASU35_08125</name>
</gene>
<dbReference type="PROSITE" id="PS50110">
    <property type="entry name" value="RESPONSE_REGULATORY"/>
    <property type="match status" value="1"/>
</dbReference>
<dbReference type="Gene3D" id="2.40.50.1020">
    <property type="entry name" value="LytTr DNA-binding domain"/>
    <property type="match status" value="1"/>
</dbReference>
<evidence type="ECO:0000256" key="4">
    <source>
        <dbReference type="ARBA" id="ARBA00023159"/>
    </source>
</evidence>
<accession>A0A0V8QGG7</accession>
<keyword evidence="3" id="KW-0902">Two-component regulatory system</keyword>
<evidence type="ECO:0000256" key="3">
    <source>
        <dbReference type="ARBA" id="ARBA00023012"/>
    </source>
</evidence>
<sequence length="242" mass="28427">MVKIAICDDDAYICSEIEKVIFDFGKTSTVEMEIEVFYSGEELIHFMEKEYSFDLVFLDIELGEATGIEVGSKIRNEFDNYISKIVFITSKDGYEQKLFDVQPLNFIKKPLDHEKIERCLRLAIKLFGLDNQIFEYKKGYDVVRVDAKDILYFESRRKKIRIVTNRGEDWFYGTLEGIREKLSPMFVEPHGSFLVNFDKIERITRESAFMKNGVEIPISQRNLKNIRSMLIDVEKEKHNARV</sequence>
<dbReference type="Gene3D" id="3.40.50.2300">
    <property type="match status" value="1"/>
</dbReference>
<dbReference type="AlphaFoldDB" id="A0A0V8QGG7"/>
<dbReference type="OrthoDB" id="9790669at2"/>
<evidence type="ECO:0000313" key="11">
    <source>
        <dbReference type="Proteomes" id="UP000054874"/>
    </source>
</evidence>
<dbReference type="SMART" id="SM00448">
    <property type="entry name" value="REC"/>
    <property type="match status" value="1"/>
</dbReference>
<feature type="domain" description="HTH LytTR-type" evidence="9">
    <location>
        <begin position="134"/>
        <end position="232"/>
    </location>
</feature>
<protein>
    <recommendedName>
        <fullName evidence="1">Stage 0 sporulation protein A homolog</fullName>
    </recommendedName>
</protein>
<dbReference type="InterPro" id="IPR011006">
    <property type="entry name" value="CheY-like_superfamily"/>
</dbReference>
<proteinExistence type="predicted"/>
<organism evidence="10 11">
    <name type="scientific">Acetivibrio ethanolgignens</name>
    <dbReference type="NCBI Taxonomy" id="290052"/>
    <lineage>
        <taxon>Bacteria</taxon>
        <taxon>Bacillati</taxon>
        <taxon>Bacillota</taxon>
        <taxon>Clostridia</taxon>
        <taxon>Eubacteriales</taxon>
        <taxon>Oscillospiraceae</taxon>
        <taxon>Acetivibrio</taxon>
    </lineage>
</organism>
<dbReference type="EMBL" id="LNAM01000101">
    <property type="protein sequence ID" value="KSV59709.1"/>
    <property type="molecule type" value="Genomic_DNA"/>
</dbReference>
<dbReference type="STRING" id="290052.ASU35_08125"/>
<dbReference type="PANTHER" id="PTHR37299:SF3">
    <property type="entry name" value="STAGE 0 SPORULATION PROTEIN A HOMOLOG"/>
    <property type="match status" value="1"/>
</dbReference>
<comment type="caution">
    <text evidence="10">The sequence shown here is derived from an EMBL/GenBank/DDBJ whole genome shotgun (WGS) entry which is preliminary data.</text>
</comment>
<dbReference type="Proteomes" id="UP000054874">
    <property type="component" value="Unassembled WGS sequence"/>
</dbReference>
<evidence type="ECO:0000256" key="1">
    <source>
        <dbReference type="ARBA" id="ARBA00018672"/>
    </source>
</evidence>
<reference evidence="10 11" key="1">
    <citation type="submission" date="2015-11" db="EMBL/GenBank/DDBJ databases">
        <title>Butyribacter intestini gen. nov., sp. nov., a butyric acid-producing bacterium of the family Lachnospiraceae isolated from the human faeces.</title>
        <authorList>
            <person name="Zou Y."/>
            <person name="Xue W."/>
            <person name="Luo G."/>
            <person name="Lv M."/>
        </authorList>
    </citation>
    <scope>NUCLEOTIDE SEQUENCE [LARGE SCALE GENOMIC DNA]</scope>
    <source>
        <strain evidence="10 11">ACET-33324</strain>
    </source>
</reference>
<keyword evidence="2" id="KW-0963">Cytoplasm</keyword>
<dbReference type="InterPro" id="IPR046947">
    <property type="entry name" value="LytR-like"/>
</dbReference>
<dbReference type="SMART" id="SM00850">
    <property type="entry name" value="LytTR"/>
    <property type="match status" value="1"/>
</dbReference>
<dbReference type="InterPro" id="IPR007492">
    <property type="entry name" value="LytTR_DNA-bd_dom"/>
</dbReference>
<comment type="function">
    <text evidence="5">May play the central regulatory role in sporulation. It may be an element of the effector pathway responsible for the activation of sporulation genes in response to nutritional stress. Spo0A may act in concert with spo0H (a sigma factor) to control the expression of some genes that are critical to the sporulation process.</text>
</comment>
<dbReference type="PROSITE" id="PS50930">
    <property type="entry name" value="HTH_LYTTR"/>
    <property type="match status" value="1"/>
</dbReference>
<evidence type="ECO:0000256" key="6">
    <source>
        <dbReference type="ARBA" id="ARBA00037164"/>
    </source>
</evidence>
<evidence type="ECO:0000256" key="7">
    <source>
        <dbReference type="PROSITE-ProRule" id="PRU00169"/>
    </source>
</evidence>